<proteinExistence type="predicted"/>
<dbReference type="Proteomes" id="UP000286134">
    <property type="component" value="Unassembled WGS sequence"/>
</dbReference>
<dbReference type="OrthoDB" id="5425539at2759"/>
<evidence type="ECO:0000256" key="2">
    <source>
        <dbReference type="ARBA" id="ARBA00022801"/>
    </source>
</evidence>
<evidence type="ECO:0000256" key="1">
    <source>
        <dbReference type="ARBA" id="ARBA00022722"/>
    </source>
</evidence>
<gene>
    <name evidence="5" type="ORF">OnM2_095015</name>
</gene>
<keyword evidence="1" id="KW-0540">Nuclease</keyword>
<evidence type="ECO:0000313" key="5">
    <source>
        <dbReference type="EMBL" id="RKF54717.1"/>
    </source>
</evidence>
<dbReference type="InterPro" id="IPR016191">
    <property type="entry name" value="Ribonuclease/ribotoxin"/>
</dbReference>
<sequence length="229" mass="26083">MRSILVLCLISSLLLACVNASVMHVTDTVLQRRLEKITNDSHKNATLEKGSTTSKKSKKSKNLEKSEQEIKGLRGMRCDNTLYTQSNLKDASKQACNHITNKTRTWGFVRFPLAYQPSSEEIKYPLSSGEEKKADIQFLLYPILHSGNVYKRFGISLSPSHFSHELTTMFFSGIIGRTGPHRIIVTRECKVVGAVVKTKSIDNCQGIKCWNPFRYKHPVYKTCELDYYR</sequence>
<accession>A0A420HBA8</accession>
<dbReference type="Gene3D" id="3.10.450.30">
    <property type="entry name" value="Microbial ribonucleases"/>
    <property type="match status" value="1"/>
</dbReference>
<evidence type="ECO:0000256" key="3">
    <source>
        <dbReference type="SAM" id="MobiDB-lite"/>
    </source>
</evidence>
<dbReference type="EMBL" id="MCFK01009552">
    <property type="protein sequence ID" value="RKF54717.1"/>
    <property type="molecule type" value="Genomic_DNA"/>
</dbReference>
<evidence type="ECO:0000313" key="6">
    <source>
        <dbReference type="Proteomes" id="UP000286134"/>
    </source>
</evidence>
<reference evidence="5 6" key="1">
    <citation type="journal article" date="2018" name="BMC Genomics">
        <title>Comparative genome analyses reveal sequence features reflecting distinct modes of host-adaptation between dicot and monocot powdery mildew.</title>
        <authorList>
            <person name="Wu Y."/>
            <person name="Ma X."/>
            <person name="Pan Z."/>
            <person name="Kale S.D."/>
            <person name="Song Y."/>
            <person name="King H."/>
            <person name="Zhang Q."/>
            <person name="Presley C."/>
            <person name="Deng X."/>
            <person name="Wei C.I."/>
            <person name="Xiao S."/>
        </authorList>
    </citation>
    <scope>NUCLEOTIDE SEQUENCE [LARGE SCALE GENOMIC DNA]</scope>
    <source>
        <strain evidence="5">UMSG2</strain>
    </source>
</reference>
<comment type="caution">
    <text evidence="5">The sequence shown here is derived from an EMBL/GenBank/DDBJ whole genome shotgun (WGS) entry which is preliminary data.</text>
</comment>
<evidence type="ECO:0000256" key="4">
    <source>
        <dbReference type="SAM" id="SignalP"/>
    </source>
</evidence>
<keyword evidence="6" id="KW-1185">Reference proteome</keyword>
<keyword evidence="4" id="KW-0732">Signal</keyword>
<organism evidence="5 6">
    <name type="scientific">Erysiphe neolycopersici</name>
    <dbReference type="NCBI Taxonomy" id="212602"/>
    <lineage>
        <taxon>Eukaryota</taxon>
        <taxon>Fungi</taxon>
        <taxon>Dikarya</taxon>
        <taxon>Ascomycota</taxon>
        <taxon>Pezizomycotina</taxon>
        <taxon>Leotiomycetes</taxon>
        <taxon>Erysiphales</taxon>
        <taxon>Erysiphaceae</taxon>
        <taxon>Erysiphe</taxon>
    </lineage>
</organism>
<feature type="chain" id="PRO_5019581541" evidence="4">
    <location>
        <begin position="21"/>
        <end position="229"/>
    </location>
</feature>
<dbReference type="GO" id="GO:0003723">
    <property type="term" value="F:RNA binding"/>
    <property type="evidence" value="ECO:0007669"/>
    <property type="project" value="InterPro"/>
</dbReference>
<dbReference type="SUPFAM" id="SSF53933">
    <property type="entry name" value="Microbial ribonucleases"/>
    <property type="match status" value="1"/>
</dbReference>
<dbReference type="GO" id="GO:0016787">
    <property type="term" value="F:hydrolase activity"/>
    <property type="evidence" value="ECO:0007669"/>
    <property type="project" value="UniProtKB-KW"/>
</dbReference>
<dbReference type="GO" id="GO:0004540">
    <property type="term" value="F:RNA nuclease activity"/>
    <property type="evidence" value="ECO:0007669"/>
    <property type="project" value="InterPro"/>
</dbReference>
<dbReference type="PROSITE" id="PS51257">
    <property type="entry name" value="PROKAR_LIPOPROTEIN"/>
    <property type="match status" value="1"/>
</dbReference>
<keyword evidence="2" id="KW-0378">Hydrolase</keyword>
<feature type="region of interest" description="Disordered" evidence="3">
    <location>
        <begin position="41"/>
        <end position="67"/>
    </location>
</feature>
<name>A0A420HBA8_9PEZI</name>
<dbReference type="AlphaFoldDB" id="A0A420HBA8"/>
<feature type="signal peptide" evidence="4">
    <location>
        <begin position="1"/>
        <end position="20"/>
    </location>
</feature>
<protein>
    <submittedName>
        <fullName evidence="5">Putative csep0475 effector protein</fullName>
    </submittedName>
</protein>